<accession>A0A2L2LI12</accession>
<dbReference type="AlphaFoldDB" id="A0A2L2LI12"/>
<proteinExistence type="predicted"/>
<evidence type="ECO:0000313" key="2">
    <source>
        <dbReference type="EMBL" id="AVH43868.1"/>
    </source>
</evidence>
<sequence>MASEDSISSGRKSPADSRGDIRMPAQRNGRSCHTDAEAMLDGSVAQYALKDRPCQNPPTAYAFDSEWPMRGKHMNFSKLYSELPTRRSRMNIEFHIDSTSARPPISTGHEMHQ</sequence>
<organism evidence="2 3">
    <name type="scientific">Agrobacterium tumefaciens</name>
    <dbReference type="NCBI Taxonomy" id="358"/>
    <lineage>
        <taxon>Bacteria</taxon>
        <taxon>Pseudomonadati</taxon>
        <taxon>Pseudomonadota</taxon>
        <taxon>Alphaproteobacteria</taxon>
        <taxon>Hyphomicrobiales</taxon>
        <taxon>Rhizobiaceae</taxon>
        <taxon>Rhizobium/Agrobacterium group</taxon>
        <taxon>Agrobacterium</taxon>
        <taxon>Agrobacterium tumefaciens complex</taxon>
    </lineage>
</organism>
<feature type="compositionally biased region" description="Polar residues" evidence="1">
    <location>
        <begin position="1"/>
        <end position="11"/>
    </location>
</feature>
<gene>
    <name evidence="2" type="ORF">At1D1609_38180</name>
</gene>
<protein>
    <submittedName>
        <fullName evidence="2">Uncharacterized protein</fullName>
    </submittedName>
</protein>
<name>A0A2L2LI12_AGRTU</name>
<reference evidence="2 3" key="1">
    <citation type="submission" date="2018-02" db="EMBL/GenBank/DDBJ databases">
        <title>Complete genome sequence of Agrobacterium tumefaciens 1D1609.</title>
        <authorList>
            <person name="Cho S.-T."/>
            <person name="Haryono M."/>
            <person name="Chang H.-H."/>
            <person name="Santos M.N."/>
            <person name="Lai E.-M."/>
            <person name="Kuo C.-H."/>
        </authorList>
    </citation>
    <scope>NUCLEOTIDE SEQUENCE [LARGE SCALE GENOMIC DNA]</scope>
    <source>
        <strain evidence="2 3">1D1609</strain>
    </source>
</reference>
<dbReference type="EMBL" id="CP026925">
    <property type="protein sequence ID" value="AVH43868.1"/>
    <property type="molecule type" value="Genomic_DNA"/>
</dbReference>
<evidence type="ECO:0000313" key="3">
    <source>
        <dbReference type="Proteomes" id="UP000237717"/>
    </source>
</evidence>
<dbReference type="RefSeq" id="WP_065656554.1">
    <property type="nucleotide sequence ID" value="NZ_CP026925.1"/>
</dbReference>
<feature type="region of interest" description="Disordered" evidence="1">
    <location>
        <begin position="1"/>
        <end position="33"/>
    </location>
</feature>
<dbReference type="Proteomes" id="UP000237717">
    <property type="component" value="Chromosome II"/>
</dbReference>
<evidence type="ECO:0000256" key="1">
    <source>
        <dbReference type="SAM" id="MobiDB-lite"/>
    </source>
</evidence>